<dbReference type="Gene3D" id="3.20.20.80">
    <property type="entry name" value="Glycosidases"/>
    <property type="match status" value="1"/>
</dbReference>
<dbReference type="PANTHER" id="PTHR43447">
    <property type="entry name" value="ALPHA-AMYLASE"/>
    <property type="match status" value="1"/>
</dbReference>
<dbReference type="OrthoDB" id="550577at2759"/>
<accession>A0A8H3F4C9</accession>
<evidence type="ECO:0000256" key="5">
    <source>
        <dbReference type="ARBA" id="ARBA00023277"/>
    </source>
</evidence>
<gene>
    <name evidence="8" type="ORF">GOMPHAMPRED_001165</name>
</gene>
<reference evidence="8" key="1">
    <citation type="submission" date="2021-03" db="EMBL/GenBank/DDBJ databases">
        <authorList>
            <person name="Tagirdzhanova G."/>
        </authorList>
    </citation>
    <scope>NUCLEOTIDE SEQUENCE</scope>
</reference>
<evidence type="ECO:0000256" key="1">
    <source>
        <dbReference type="ARBA" id="ARBA00001913"/>
    </source>
</evidence>
<keyword evidence="4" id="KW-0378">Hydrolase</keyword>
<keyword evidence="5" id="KW-0119">Carbohydrate metabolism</keyword>
<dbReference type="InterPro" id="IPR013776">
    <property type="entry name" value="A-amylase_thermo"/>
</dbReference>
<dbReference type="NCBIfam" id="NF006969">
    <property type="entry name" value="PRK09441.1-2"/>
    <property type="match status" value="1"/>
</dbReference>
<dbReference type="Gene3D" id="2.60.40.1180">
    <property type="entry name" value="Golgi alpha-mannosidase II"/>
    <property type="match status" value="1"/>
</dbReference>
<name>A0A8H3F4C9_9LECA</name>
<dbReference type="PIRSF" id="PIRSF001021">
    <property type="entry name" value="Alph-amls_thrmst"/>
    <property type="match status" value="1"/>
</dbReference>
<evidence type="ECO:0000259" key="7">
    <source>
        <dbReference type="SMART" id="SM00642"/>
    </source>
</evidence>
<dbReference type="InterPro" id="IPR006047">
    <property type="entry name" value="GH13_cat_dom"/>
</dbReference>
<dbReference type="SUPFAM" id="SSF51445">
    <property type="entry name" value="(Trans)glycosidases"/>
    <property type="match status" value="1"/>
</dbReference>
<dbReference type="GO" id="GO:0005975">
    <property type="term" value="P:carbohydrate metabolic process"/>
    <property type="evidence" value="ECO:0007669"/>
    <property type="project" value="InterPro"/>
</dbReference>
<dbReference type="SUPFAM" id="SSF51011">
    <property type="entry name" value="Glycosyl hydrolase domain"/>
    <property type="match status" value="1"/>
</dbReference>
<proteinExistence type="inferred from homology"/>
<comment type="caution">
    <text evidence="8">The sequence shown here is derived from an EMBL/GenBank/DDBJ whole genome shotgun (WGS) entry which is preliminary data.</text>
</comment>
<dbReference type="SMART" id="SM00642">
    <property type="entry name" value="Aamy"/>
    <property type="match status" value="1"/>
</dbReference>
<keyword evidence="9" id="KW-1185">Reference proteome</keyword>
<dbReference type="Gene3D" id="2.40.30.140">
    <property type="match status" value="1"/>
</dbReference>
<dbReference type="InterPro" id="IPR017853">
    <property type="entry name" value="GH"/>
</dbReference>
<protein>
    <recommendedName>
        <fullName evidence="7">Glycosyl hydrolase family 13 catalytic domain-containing protein</fullName>
    </recommendedName>
</protein>
<feature type="domain" description="Glycosyl hydrolase family 13 catalytic" evidence="7">
    <location>
        <begin position="7"/>
        <end position="395"/>
    </location>
</feature>
<dbReference type="AlphaFoldDB" id="A0A8H3F4C9"/>
<sequence length="497" mass="56088">MAPELNHTLLQGFEWNLPADQKHYQRLEKALSNLQSIGIDALWIPPACKAAGGADTNGYDIYDLYDLGEFEQKNSRSTKWGSKEDLLALSKAAQKAQIGLYFDAVLNHKAGADRKEKCRVQAVDQDDRTKDVGEPFEMEAWLGFDFSGRGDKYSKQKYHWDHFSGTDYDAGNDKTGIFRILGDNKHWSSSVGDESGNADFLMFADIDYSHPEVINDVINWGVWVVKELNLKGFRFDACQHFSERFTNEFVAALEKEFGKQSLFLVGEFWSGDVKEMTSYLDAMHHRYSLFDSPLVYNFNRLSTQENADLRTVFDKSLVQARPQQAVTVVMNHDTQPGQTVATHIEGFFKPLAYALILLREQGYPCVFWGDLYGMQGERAEPPSCGGQLAHLILARHLYAYGQQEDYWDNPNCIGFVRRGTAEHHAGLACVMSNTGPGQIRMAVGDLHRGQTWTDVLGWETGEVVIDDEGYGMFPCSGTSVSVWVRKDAEGRDRFGKL</sequence>
<dbReference type="Proteomes" id="UP000664169">
    <property type="component" value="Unassembled WGS sequence"/>
</dbReference>
<keyword evidence="6" id="KW-0326">Glycosidase</keyword>
<organism evidence="8 9">
    <name type="scientific">Gomphillus americanus</name>
    <dbReference type="NCBI Taxonomy" id="1940652"/>
    <lineage>
        <taxon>Eukaryota</taxon>
        <taxon>Fungi</taxon>
        <taxon>Dikarya</taxon>
        <taxon>Ascomycota</taxon>
        <taxon>Pezizomycotina</taxon>
        <taxon>Lecanoromycetes</taxon>
        <taxon>OSLEUM clade</taxon>
        <taxon>Ostropomycetidae</taxon>
        <taxon>Ostropales</taxon>
        <taxon>Graphidaceae</taxon>
        <taxon>Gomphilloideae</taxon>
        <taxon>Gomphillus</taxon>
    </lineage>
</organism>
<evidence type="ECO:0000256" key="2">
    <source>
        <dbReference type="ARBA" id="ARBA00008061"/>
    </source>
</evidence>
<dbReference type="InterPro" id="IPR013780">
    <property type="entry name" value="Glyco_hydro_b"/>
</dbReference>
<comment type="similarity">
    <text evidence="2">Belongs to the glycosyl hydrolase 13 family.</text>
</comment>
<evidence type="ECO:0000256" key="3">
    <source>
        <dbReference type="ARBA" id="ARBA00022723"/>
    </source>
</evidence>
<dbReference type="CDD" id="cd11318">
    <property type="entry name" value="AmyAc_bac_fung_AmyA"/>
    <property type="match status" value="1"/>
</dbReference>
<dbReference type="GO" id="GO:0005509">
    <property type="term" value="F:calcium ion binding"/>
    <property type="evidence" value="ECO:0007669"/>
    <property type="project" value="InterPro"/>
</dbReference>
<dbReference type="GO" id="GO:0004553">
    <property type="term" value="F:hydrolase activity, hydrolyzing O-glycosyl compounds"/>
    <property type="evidence" value="ECO:0007669"/>
    <property type="project" value="InterPro"/>
</dbReference>
<evidence type="ECO:0000313" key="9">
    <source>
        <dbReference type="Proteomes" id="UP000664169"/>
    </source>
</evidence>
<evidence type="ECO:0000256" key="4">
    <source>
        <dbReference type="ARBA" id="ARBA00022801"/>
    </source>
</evidence>
<dbReference type="Pfam" id="PF00128">
    <property type="entry name" value="Alpha-amylase"/>
    <property type="match status" value="1"/>
</dbReference>
<dbReference type="EMBL" id="CAJPDQ010000011">
    <property type="protein sequence ID" value="CAF9916950.1"/>
    <property type="molecule type" value="Genomic_DNA"/>
</dbReference>
<evidence type="ECO:0000256" key="6">
    <source>
        <dbReference type="ARBA" id="ARBA00023295"/>
    </source>
</evidence>
<keyword evidence="3" id="KW-0479">Metal-binding</keyword>
<evidence type="ECO:0000313" key="8">
    <source>
        <dbReference type="EMBL" id="CAF9916950.1"/>
    </source>
</evidence>
<dbReference type="NCBIfam" id="NF006968">
    <property type="entry name" value="PRK09441.1-1"/>
    <property type="match status" value="1"/>
</dbReference>
<comment type="cofactor">
    <cofactor evidence="1">
        <name>Ca(2+)</name>
        <dbReference type="ChEBI" id="CHEBI:29108"/>
    </cofactor>
</comment>